<dbReference type="Gene3D" id="3.10.180.10">
    <property type="entry name" value="2,3-Dihydroxybiphenyl 1,2-Dioxygenase, domain 1"/>
    <property type="match status" value="1"/>
</dbReference>
<accession>A0A852YYY0</accession>
<dbReference type="SUPFAM" id="SSF54593">
    <property type="entry name" value="Glyoxalase/Bleomycin resistance protein/Dihydroxybiphenyl dioxygenase"/>
    <property type="match status" value="1"/>
</dbReference>
<comment type="caution">
    <text evidence="2">The sequence shown here is derived from an EMBL/GenBank/DDBJ whole genome shotgun (WGS) entry which is preliminary data.</text>
</comment>
<dbReference type="CDD" id="cd06587">
    <property type="entry name" value="VOC"/>
    <property type="match status" value="1"/>
</dbReference>
<keyword evidence="3" id="KW-1185">Reference proteome</keyword>
<dbReference type="GO" id="GO:0016829">
    <property type="term" value="F:lyase activity"/>
    <property type="evidence" value="ECO:0007669"/>
    <property type="project" value="UniProtKB-KW"/>
</dbReference>
<reference evidence="2 3" key="1">
    <citation type="submission" date="2020-07" db="EMBL/GenBank/DDBJ databases">
        <title>Genomic Encyclopedia of Type Strains, Phase III (KMG-III): the genomes of soil and plant-associated and newly described type strains.</title>
        <authorList>
            <person name="Whitman W."/>
        </authorList>
    </citation>
    <scope>NUCLEOTIDE SEQUENCE [LARGE SCALE GENOMIC DNA]</scope>
    <source>
        <strain evidence="2 3">CECT 8576</strain>
    </source>
</reference>
<keyword evidence="2" id="KW-0456">Lyase</keyword>
<sequence>MTEGVPAGSPASRPLAFVLDCPDPRELARFYGRLLDWAVSEADSDEDWVELADPLGGARLAFQRVADHTPPRWPGGAPQQAHLDLRVDGAEEAESLAGAVGAARLPQPADKQESNFRVYADPAGHPFCLCW</sequence>
<dbReference type="EMBL" id="JACBYW010000003">
    <property type="protein sequence ID" value="NYH78729.1"/>
    <property type="molecule type" value="Genomic_DNA"/>
</dbReference>
<dbReference type="PANTHER" id="PTHR35908">
    <property type="entry name" value="HYPOTHETICAL FUSION PROTEIN"/>
    <property type="match status" value="1"/>
</dbReference>
<dbReference type="PROSITE" id="PS51819">
    <property type="entry name" value="VOC"/>
    <property type="match status" value="1"/>
</dbReference>
<protein>
    <submittedName>
        <fullName evidence="2">Putative enzyme related to lactoylglutathione lyase</fullName>
    </submittedName>
</protein>
<dbReference type="PANTHER" id="PTHR35908:SF1">
    <property type="entry name" value="CONSERVED PROTEIN"/>
    <property type="match status" value="1"/>
</dbReference>
<feature type="domain" description="VOC" evidence="1">
    <location>
        <begin position="13"/>
        <end position="131"/>
    </location>
</feature>
<dbReference type="InterPro" id="IPR029068">
    <property type="entry name" value="Glyas_Bleomycin-R_OHBP_Dase"/>
</dbReference>
<dbReference type="RefSeq" id="WP_179535185.1">
    <property type="nucleotide sequence ID" value="NZ_JACBYW010000003.1"/>
</dbReference>
<evidence type="ECO:0000313" key="2">
    <source>
        <dbReference type="EMBL" id="NYH78729.1"/>
    </source>
</evidence>
<dbReference type="InterPro" id="IPR037523">
    <property type="entry name" value="VOC_core"/>
</dbReference>
<name>A0A852YYY0_9ACTN</name>
<dbReference type="Proteomes" id="UP000548304">
    <property type="component" value="Unassembled WGS sequence"/>
</dbReference>
<dbReference type="AlphaFoldDB" id="A0A852YYY0"/>
<evidence type="ECO:0000259" key="1">
    <source>
        <dbReference type="PROSITE" id="PS51819"/>
    </source>
</evidence>
<evidence type="ECO:0000313" key="3">
    <source>
        <dbReference type="Proteomes" id="UP000548304"/>
    </source>
</evidence>
<dbReference type="InterPro" id="IPR041581">
    <property type="entry name" value="Glyoxalase_6"/>
</dbReference>
<proteinExistence type="predicted"/>
<organism evidence="2 3">
    <name type="scientific">Actinopolyspora biskrensis</name>
    <dbReference type="NCBI Taxonomy" id="1470178"/>
    <lineage>
        <taxon>Bacteria</taxon>
        <taxon>Bacillati</taxon>
        <taxon>Actinomycetota</taxon>
        <taxon>Actinomycetes</taxon>
        <taxon>Actinopolysporales</taxon>
        <taxon>Actinopolysporaceae</taxon>
        <taxon>Actinopolyspora</taxon>
    </lineage>
</organism>
<dbReference type="Pfam" id="PF18029">
    <property type="entry name" value="Glyoxalase_6"/>
    <property type="match status" value="1"/>
</dbReference>
<gene>
    <name evidence="2" type="ORF">FHR84_002054</name>
</gene>